<gene>
    <name evidence="4" type="ORF">SAMN04488078_107519</name>
</gene>
<evidence type="ECO:0000313" key="5">
    <source>
        <dbReference type="Proteomes" id="UP000198440"/>
    </source>
</evidence>
<dbReference type="InterPro" id="IPR013762">
    <property type="entry name" value="Integrase-like_cat_sf"/>
</dbReference>
<evidence type="ECO:0000313" key="4">
    <source>
        <dbReference type="EMBL" id="SNT23432.1"/>
    </source>
</evidence>
<feature type="domain" description="Phage integrase central" evidence="3">
    <location>
        <begin position="77"/>
        <end position="157"/>
    </location>
</feature>
<dbReference type="InterPro" id="IPR053876">
    <property type="entry name" value="Phage_int_M"/>
</dbReference>
<evidence type="ECO:0000256" key="2">
    <source>
        <dbReference type="ARBA" id="ARBA00023172"/>
    </source>
</evidence>
<dbReference type="InterPro" id="IPR011010">
    <property type="entry name" value="DNA_brk_join_enz"/>
</dbReference>
<dbReference type="GO" id="GO:0015074">
    <property type="term" value="P:DNA integration"/>
    <property type="evidence" value="ECO:0007669"/>
    <property type="project" value="InterPro"/>
</dbReference>
<dbReference type="InterPro" id="IPR010998">
    <property type="entry name" value="Integrase_recombinase_N"/>
</dbReference>
<organism evidence="4 5">
    <name type="scientific">Antarctobacter heliothermus</name>
    <dbReference type="NCBI Taxonomy" id="74033"/>
    <lineage>
        <taxon>Bacteria</taxon>
        <taxon>Pseudomonadati</taxon>
        <taxon>Pseudomonadota</taxon>
        <taxon>Alphaproteobacteria</taxon>
        <taxon>Rhodobacterales</taxon>
        <taxon>Roseobacteraceae</taxon>
        <taxon>Antarctobacter</taxon>
    </lineage>
</organism>
<proteinExistence type="predicted"/>
<dbReference type="EMBL" id="FZON01000075">
    <property type="protein sequence ID" value="SNT23432.1"/>
    <property type="molecule type" value="Genomic_DNA"/>
</dbReference>
<dbReference type="Pfam" id="PF22022">
    <property type="entry name" value="Phage_int_M"/>
    <property type="match status" value="1"/>
</dbReference>
<dbReference type="GO" id="GO:0006310">
    <property type="term" value="P:DNA recombination"/>
    <property type="evidence" value="ECO:0007669"/>
    <property type="project" value="UniProtKB-KW"/>
</dbReference>
<dbReference type="Gene3D" id="1.10.443.10">
    <property type="entry name" value="Intergrase catalytic core"/>
    <property type="match status" value="1"/>
</dbReference>
<dbReference type="Proteomes" id="UP000198440">
    <property type="component" value="Unassembled WGS sequence"/>
</dbReference>
<dbReference type="Gene3D" id="1.10.150.130">
    <property type="match status" value="1"/>
</dbReference>
<accession>A0A239L0B9</accession>
<name>A0A239L0B9_9RHOB</name>
<dbReference type="AlphaFoldDB" id="A0A239L0B9"/>
<dbReference type="SUPFAM" id="SSF56349">
    <property type="entry name" value="DNA breaking-rejoining enzymes"/>
    <property type="match status" value="1"/>
</dbReference>
<evidence type="ECO:0000256" key="1">
    <source>
        <dbReference type="ARBA" id="ARBA00023125"/>
    </source>
</evidence>
<evidence type="ECO:0000259" key="3">
    <source>
        <dbReference type="Pfam" id="PF22022"/>
    </source>
</evidence>
<keyword evidence="2" id="KW-0233">DNA recombination</keyword>
<sequence>MGSNSVVGRRKKYLWRHPSGRWYVRKSVNGKMIYLGRITAEEGTAELDRQYWEILSGKKANVKTSWTALICAMRETDKWAGFSPRYRRDLKNAFEYLTEKIGNMDVSRLTEADIYEAMDQNRHRVRFANYLPTAISMLCKLAIRKRWRANNPATEIEQLKVPEGRKKPHLPWTDWAVEKMREEGAPLPRLIFEIGVGSVQRPGDRVDFQWGDYDGDTLKLRQNKTDTVLSLPCTIALKAALDGAKADLGFAPHPSRHILTRANGSKMDYHAMARVMVRERKRLDLMAHDQHALRYRGVMELAWAGCTDDEIASYSGHTSKEMIIKYAGEARQIMRARQAVAKRK</sequence>
<keyword evidence="1" id="KW-0238">DNA-binding</keyword>
<protein>
    <recommendedName>
        <fullName evidence="3">Phage integrase central domain-containing protein</fullName>
    </recommendedName>
</protein>
<reference evidence="4 5" key="1">
    <citation type="submission" date="2017-06" db="EMBL/GenBank/DDBJ databases">
        <authorList>
            <person name="Kim H.J."/>
            <person name="Triplett B.A."/>
        </authorList>
    </citation>
    <scope>NUCLEOTIDE SEQUENCE [LARGE SCALE GENOMIC DNA]</scope>
    <source>
        <strain evidence="4 5">DSM 11445</strain>
    </source>
</reference>
<dbReference type="GO" id="GO:0003677">
    <property type="term" value="F:DNA binding"/>
    <property type="evidence" value="ECO:0007669"/>
    <property type="project" value="UniProtKB-KW"/>
</dbReference>